<dbReference type="Pfam" id="PF20405">
    <property type="entry name" value="DUF6695"/>
    <property type="match status" value="1"/>
</dbReference>
<dbReference type="EMBL" id="BKCF01000005">
    <property type="protein sequence ID" value="GEQ87068.1"/>
    <property type="molecule type" value="Genomic_DNA"/>
</dbReference>
<evidence type="ECO:0000313" key="4">
    <source>
        <dbReference type="Proteomes" id="UP000326994"/>
    </source>
</evidence>
<protein>
    <submittedName>
        <fullName evidence="3">Uncharacterized protein</fullName>
    </submittedName>
</protein>
<gene>
    <name evidence="3" type="ORF">ULMS_25760</name>
</gene>
<sequence>MNYTGKIIVLAFPDTFVKMSTEFICKILPLVGLGTREYIKAGHAALVLIENETGEACYFDFGRYVTPPGNGRVRGANTDAELKIPFKAKIDINNQLKNIEEFLIWLDANPQKTHGSGRLLASVCDAVNFKKAQEYINQLQGRGSMVYAAFDKTGSNCSRFVTDTILASTDDLKLIKSLNFNKKFTPSTVGNVEKAAIENSVFQVFNGVVSPFKSSALKENLTNYFDKRVPENVSHVSEKDLKEFEEKGFSKLEGTGSVAWFEVVKEKMPKNHFRIRRYSQQLEVDYDGVYVSSSFDSSKPFKFTYDSHCAYCHVVQNGKKIKLKNKQSFASFNSSQKQHSA</sequence>
<accession>A0A5J4G074</accession>
<dbReference type="AlphaFoldDB" id="A0A5J4G074"/>
<feature type="domain" description="Type VI secretion system effector TseH-like" evidence="2">
    <location>
        <begin position="7"/>
        <end position="172"/>
    </location>
</feature>
<dbReference type="InterPro" id="IPR057382">
    <property type="entry name" value="TseH"/>
</dbReference>
<dbReference type="Proteomes" id="UP000326994">
    <property type="component" value="Unassembled WGS sequence"/>
</dbReference>
<evidence type="ECO:0000259" key="2">
    <source>
        <dbReference type="Pfam" id="PF25218"/>
    </source>
</evidence>
<feature type="domain" description="DUF6695" evidence="1">
    <location>
        <begin position="252"/>
        <end position="325"/>
    </location>
</feature>
<evidence type="ECO:0000259" key="1">
    <source>
        <dbReference type="Pfam" id="PF20405"/>
    </source>
</evidence>
<comment type="caution">
    <text evidence="3">The sequence shown here is derived from an EMBL/GenBank/DDBJ whole genome shotgun (WGS) entry which is preliminary data.</text>
</comment>
<keyword evidence="4" id="KW-1185">Reference proteome</keyword>
<dbReference type="Pfam" id="PF25218">
    <property type="entry name" value="TseH"/>
    <property type="match status" value="1"/>
</dbReference>
<dbReference type="RefSeq" id="WP_208997327.1">
    <property type="nucleotide sequence ID" value="NZ_BKCF01000005.1"/>
</dbReference>
<dbReference type="InterPro" id="IPR046517">
    <property type="entry name" value="DUF6695"/>
</dbReference>
<proteinExistence type="predicted"/>
<organism evidence="3 4">
    <name type="scientific">Patiriisocius marinistellae</name>
    <dbReference type="NCBI Taxonomy" id="2494560"/>
    <lineage>
        <taxon>Bacteria</taxon>
        <taxon>Pseudomonadati</taxon>
        <taxon>Bacteroidota</taxon>
        <taxon>Flavobacteriia</taxon>
        <taxon>Flavobacteriales</taxon>
        <taxon>Flavobacteriaceae</taxon>
        <taxon>Patiriisocius</taxon>
    </lineage>
</organism>
<name>A0A5J4G074_9FLAO</name>
<evidence type="ECO:0000313" key="3">
    <source>
        <dbReference type="EMBL" id="GEQ87068.1"/>
    </source>
</evidence>
<reference evidence="3 4" key="1">
    <citation type="submission" date="2019-08" db="EMBL/GenBank/DDBJ databases">
        <title>Ulvibacter marinistellae sp. nov., isolated from a starfish, Patiria pectinifera.</title>
        <authorList>
            <person name="Kawano K."/>
            <person name="Ushijima N."/>
            <person name="Kihara M."/>
            <person name="Itoh H."/>
        </authorList>
    </citation>
    <scope>NUCLEOTIDE SEQUENCE [LARGE SCALE GENOMIC DNA]</scope>
    <source>
        <strain evidence="3 4">KK4</strain>
    </source>
</reference>